<evidence type="ECO:0000256" key="1">
    <source>
        <dbReference type="SAM" id="Phobius"/>
    </source>
</evidence>
<dbReference type="InParanoid" id="A0A165PP62"/>
<protein>
    <submittedName>
        <fullName evidence="2">Uncharacterized protein</fullName>
    </submittedName>
</protein>
<keyword evidence="1" id="KW-0472">Membrane</keyword>
<dbReference type="Proteomes" id="UP000076761">
    <property type="component" value="Unassembled WGS sequence"/>
</dbReference>
<feature type="transmembrane region" description="Helical" evidence="1">
    <location>
        <begin position="80"/>
        <end position="99"/>
    </location>
</feature>
<organism evidence="2 3">
    <name type="scientific">Neolentinus lepideus HHB14362 ss-1</name>
    <dbReference type="NCBI Taxonomy" id="1314782"/>
    <lineage>
        <taxon>Eukaryota</taxon>
        <taxon>Fungi</taxon>
        <taxon>Dikarya</taxon>
        <taxon>Basidiomycota</taxon>
        <taxon>Agaricomycotina</taxon>
        <taxon>Agaricomycetes</taxon>
        <taxon>Gloeophyllales</taxon>
        <taxon>Gloeophyllaceae</taxon>
        <taxon>Neolentinus</taxon>
    </lineage>
</organism>
<evidence type="ECO:0000313" key="2">
    <source>
        <dbReference type="EMBL" id="KZT21312.1"/>
    </source>
</evidence>
<dbReference type="AlphaFoldDB" id="A0A165PP62"/>
<keyword evidence="1" id="KW-1133">Transmembrane helix</keyword>
<keyword evidence="3" id="KW-1185">Reference proteome</keyword>
<reference evidence="2 3" key="1">
    <citation type="journal article" date="2016" name="Mol. Biol. Evol.">
        <title>Comparative Genomics of Early-Diverging Mushroom-Forming Fungi Provides Insights into the Origins of Lignocellulose Decay Capabilities.</title>
        <authorList>
            <person name="Nagy L.G."/>
            <person name="Riley R."/>
            <person name="Tritt A."/>
            <person name="Adam C."/>
            <person name="Daum C."/>
            <person name="Floudas D."/>
            <person name="Sun H."/>
            <person name="Yadav J.S."/>
            <person name="Pangilinan J."/>
            <person name="Larsson K.H."/>
            <person name="Matsuura K."/>
            <person name="Barry K."/>
            <person name="Labutti K."/>
            <person name="Kuo R."/>
            <person name="Ohm R.A."/>
            <person name="Bhattacharya S.S."/>
            <person name="Shirouzu T."/>
            <person name="Yoshinaga Y."/>
            <person name="Martin F.M."/>
            <person name="Grigoriev I.V."/>
            <person name="Hibbett D.S."/>
        </authorList>
    </citation>
    <scope>NUCLEOTIDE SEQUENCE [LARGE SCALE GENOMIC DNA]</scope>
    <source>
        <strain evidence="2 3">HHB14362 ss-1</strain>
    </source>
</reference>
<evidence type="ECO:0000313" key="3">
    <source>
        <dbReference type="Proteomes" id="UP000076761"/>
    </source>
</evidence>
<dbReference type="EMBL" id="KV425608">
    <property type="protein sequence ID" value="KZT21312.1"/>
    <property type="molecule type" value="Genomic_DNA"/>
</dbReference>
<gene>
    <name evidence="2" type="ORF">NEOLEDRAFT_1139646</name>
</gene>
<name>A0A165PP62_9AGAM</name>
<keyword evidence="1" id="KW-0812">Transmembrane</keyword>
<sequence>MKSSLKSCKTTELTLVPDVLGLIALRIQRHAHHTTGRKIRVGGDTRPYVIRIMSNILALAADSYQSILSSCFLDGDLVSVITNMAIGVFPMLAVILITAKQISATSDSLGNEASLSGRGSVHIW</sequence>
<accession>A0A165PP62</accession>
<proteinExistence type="predicted"/>